<feature type="compositionally biased region" description="Basic and acidic residues" evidence="2">
    <location>
        <begin position="453"/>
        <end position="462"/>
    </location>
</feature>
<dbReference type="Pfam" id="PF12872">
    <property type="entry name" value="OST-HTH"/>
    <property type="match status" value="1"/>
</dbReference>
<dbReference type="InterPro" id="IPR041966">
    <property type="entry name" value="LOTUS-like"/>
</dbReference>
<dbReference type="Proteomes" id="UP000504617">
    <property type="component" value="Unplaced"/>
</dbReference>
<feature type="compositionally biased region" description="Polar residues" evidence="2">
    <location>
        <begin position="954"/>
        <end position="965"/>
    </location>
</feature>
<feature type="region of interest" description="Disordered" evidence="2">
    <location>
        <begin position="537"/>
        <end position="558"/>
    </location>
</feature>
<dbReference type="CDD" id="cd08824">
    <property type="entry name" value="LOTUS"/>
    <property type="match status" value="2"/>
</dbReference>
<evidence type="ECO:0000256" key="1">
    <source>
        <dbReference type="ARBA" id="ARBA00022782"/>
    </source>
</evidence>
<feature type="compositionally biased region" description="Low complexity" evidence="2">
    <location>
        <begin position="436"/>
        <end position="452"/>
    </location>
</feature>
<feature type="domain" description="HTH OST-type" evidence="3">
    <location>
        <begin position="7"/>
        <end position="80"/>
    </location>
</feature>
<dbReference type="OrthoDB" id="9909891at2759"/>
<feature type="compositionally biased region" description="Polar residues" evidence="2">
    <location>
        <begin position="1001"/>
        <end position="1025"/>
    </location>
</feature>
<feature type="region of interest" description="Disordered" evidence="2">
    <location>
        <begin position="1272"/>
        <end position="1321"/>
    </location>
</feature>
<feature type="compositionally biased region" description="Low complexity" evidence="2">
    <location>
        <begin position="930"/>
        <end position="940"/>
    </location>
</feature>
<evidence type="ECO:0000259" key="3">
    <source>
        <dbReference type="PROSITE" id="PS51644"/>
    </source>
</evidence>
<name>A0A6I9YIT2_9SAUR</name>
<feature type="region of interest" description="Disordered" evidence="2">
    <location>
        <begin position="1100"/>
        <end position="1126"/>
    </location>
</feature>
<organism evidence="4 5">
    <name type="scientific">Thamnophis sirtalis</name>
    <dbReference type="NCBI Taxonomy" id="35019"/>
    <lineage>
        <taxon>Eukaryota</taxon>
        <taxon>Metazoa</taxon>
        <taxon>Chordata</taxon>
        <taxon>Craniata</taxon>
        <taxon>Vertebrata</taxon>
        <taxon>Euteleostomi</taxon>
        <taxon>Lepidosauria</taxon>
        <taxon>Squamata</taxon>
        <taxon>Bifurcata</taxon>
        <taxon>Unidentata</taxon>
        <taxon>Episquamata</taxon>
        <taxon>Toxicofera</taxon>
        <taxon>Serpentes</taxon>
        <taxon>Colubroidea</taxon>
        <taxon>Colubridae</taxon>
        <taxon>Natricinae</taxon>
        <taxon>Thamnophis</taxon>
    </lineage>
</organism>
<feature type="domain" description="HTH OST-type" evidence="3">
    <location>
        <begin position="650"/>
        <end position="720"/>
    </location>
</feature>
<dbReference type="KEGG" id="tsr:106550458"/>
<feature type="region of interest" description="Disordered" evidence="2">
    <location>
        <begin position="911"/>
        <end position="980"/>
    </location>
</feature>
<feature type="region of interest" description="Disordered" evidence="2">
    <location>
        <begin position="1001"/>
        <end position="1031"/>
    </location>
</feature>
<dbReference type="GO" id="GO:0030154">
    <property type="term" value="P:cell differentiation"/>
    <property type="evidence" value="ECO:0007669"/>
    <property type="project" value="UniProtKB-KW"/>
</dbReference>
<proteinExistence type="predicted"/>
<evidence type="ECO:0000256" key="2">
    <source>
        <dbReference type="SAM" id="MobiDB-lite"/>
    </source>
</evidence>
<feature type="compositionally biased region" description="Polar residues" evidence="2">
    <location>
        <begin position="1276"/>
        <end position="1288"/>
    </location>
</feature>
<gene>
    <name evidence="5" type="primary">LOC106550458</name>
</gene>
<dbReference type="RefSeq" id="XP_013923849.1">
    <property type="nucleotide sequence ID" value="XM_014068374.1"/>
</dbReference>
<keyword evidence="4" id="KW-1185">Reference proteome</keyword>
<evidence type="ECO:0000313" key="4">
    <source>
        <dbReference type="Proteomes" id="UP000504617"/>
    </source>
</evidence>
<dbReference type="GeneID" id="106550458"/>
<evidence type="ECO:0000313" key="5">
    <source>
        <dbReference type="RefSeq" id="XP_013923849.1"/>
    </source>
</evidence>
<sequence>MDMEQKDADSLKCNTLRVLINYPNGIKFGDFIGAYYQIHHFHPQLSHYGYSSLRHLLDEMRETVVVKGSQTSEPVMKLIDGLNIGGWLDEIENDGLDSFEEEDSRLKVEEDSRLKVEKRARRKDAAADLAEVLATVTNLLIEYQSGLKFDKMKTLLLSTIGVDLQTFSIAKGYKDAITFLVDHVPNLIIRHRDDKCVVQLSKDLTVASVPICSILKLYPDGLKLSKLKEAVKKKCGYDLYVFCFLVGYNDIVSCLQEIPELVVKRNSNRNCTVRLKSASFSCSSYGSSPFSSSGSDQPICISNSPIQDESEKKALLNKVMASLTDLLSRYISGLRVKKMKELLLTEEGIDLEKVTFALGYKNMVKFLEQNMPPLILNYKRKRLYSVSIQPLSVPLLKSKGTADPPNSAPNVPIPFPKSVETADPLNSEKVPLRWSSCVSSSSSDSDQTSNKSNQDEPDKRPVLSDVMDLVTALLSNYKNGLRIKKLQDFLLTDEGLDLEKFSIAQGYKDTVEFLEQKMPQLRLTYQVNRDNTLVTQSHSASEGHAQQMQGSTSAVRDLSASDSQCQNIPASIAVIPPEVNNVFHTTQSCPSTMSLNLPSFHESPNTVSVKAKSSSVVRSQQPNPHQPSAKSVTEQILGNSHMTTFQPSTVQDELKQQVARVLARHPNGLSLFQFRIAYSAAFKQHFPVGNASSTKERLLEMPDVVCMKGQGVQVLLFPVSPDVSTAKPGQPVSSKVENVAVESNLSLVHPVAVTKSTIKTPGAPHLGSPEKPVSKDCCISKDQHRSMLLPQCQEQEKTRTSLPGFSDQLSKVEDIPVLPGYFVQDEPAVPRATVMPIPRSHPSFLQYYESIRALENKRNKPFTEFHTHNTPGVVKLMQKNTSPLNGPDPKLRATPFVPHYPAALPTYPQGTVCGENLHPGKSQFTSSTNSKVSVPSVDSTPSPPVLVKPEICSPGNTSQSSNTIQPILPVQPPSPSEQRNYNHAIADFDSLSEAQIQSRAAHNFSSPNSSAKSFTPSLPRKSNSFFPPRSQLDHQLQQPNHVRLDDLQSVSSADQRKASLDQVSPAAVYQRTPTYANSLETSSNTESFIACSVGGSLHASSAVTNNSSTSSSVSSRTRAASPSSSQLDFTADTYDEIAYTSATITCKSSPLFSETQVSAQQRQYVRAAATVISNMETTSPTSLSPESTTGSHHQFAYSSRITTNSSALSSETYAFTQTTETIIASSTKMASSISSLDSTTSIPCQHANVSAKATNTSSVLLKSTACQTPDADFEASLTNDPPSQNNLTSSSSEQEDQSSPQQKEQVPVNPNPKTSGKCLIL</sequence>
<keyword evidence="1" id="KW-0221">Differentiation</keyword>
<feature type="compositionally biased region" description="Low complexity" evidence="2">
    <location>
        <begin position="1100"/>
        <end position="1125"/>
    </location>
</feature>
<dbReference type="PROSITE" id="PS51644">
    <property type="entry name" value="HTH_OST"/>
    <property type="match status" value="2"/>
</dbReference>
<accession>A0A6I9YIT2</accession>
<reference evidence="5" key="1">
    <citation type="submission" date="2025-08" db="UniProtKB">
        <authorList>
            <consortium name="RefSeq"/>
        </authorList>
    </citation>
    <scope>IDENTIFICATION</scope>
    <source>
        <tissue evidence="5">Skeletal muscle</tissue>
    </source>
</reference>
<dbReference type="Gene3D" id="3.30.420.610">
    <property type="entry name" value="LOTUS domain-like"/>
    <property type="match status" value="3"/>
</dbReference>
<feature type="compositionally biased region" description="Low complexity" evidence="2">
    <location>
        <begin position="1289"/>
        <end position="1305"/>
    </location>
</feature>
<protein>
    <submittedName>
        <fullName evidence="5">Uncharacterized protein LOC106550458 isoform X1</fullName>
    </submittedName>
</protein>
<dbReference type="InterPro" id="IPR025605">
    <property type="entry name" value="OST-HTH/LOTUS_dom"/>
</dbReference>
<feature type="region of interest" description="Disordered" evidence="2">
    <location>
        <begin position="436"/>
        <end position="462"/>
    </location>
</feature>